<dbReference type="GO" id="GO:0004601">
    <property type="term" value="F:peroxidase activity"/>
    <property type="evidence" value="ECO:0007669"/>
    <property type="project" value="InterPro"/>
</dbReference>
<name>A0AAD8HU91_9APIA</name>
<dbReference type="SUPFAM" id="SSF52540">
    <property type="entry name" value="P-loop containing nucleoside triphosphate hydrolases"/>
    <property type="match status" value="1"/>
</dbReference>
<feature type="domain" description="Plant heme peroxidase family profile" evidence="1">
    <location>
        <begin position="1"/>
        <end position="108"/>
    </location>
</feature>
<dbReference type="PROSITE" id="PS50873">
    <property type="entry name" value="PEROXIDASE_4"/>
    <property type="match status" value="1"/>
</dbReference>
<evidence type="ECO:0000259" key="1">
    <source>
        <dbReference type="PROSITE" id="PS50873"/>
    </source>
</evidence>
<comment type="caution">
    <text evidence="2">The sequence shown here is derived from an EMBL/GenBank/DDBJ whole genome shotgun (WGS) entry which is preliminary data.</text>
</comment>
<protein>
    <recommendedName>
        <fullName evidence="1">Plant heme peroxidase family profile domain-containing protein</fullName>
    </recommendedName>
</protein>
<dbReference type="InterPro" id="IPR027417">
    <property type="entry name" value="P-loop_NTPase"/>
</dbReference>
<dbReference type="InterPro" id="IPR002016">
    <property type="entry name" value="Haem_peroxidase"/>
</dbReference>
<dbReference type="GO" id="GO:0006979">
    <property type="term" value="P:response to oxidative stress"/>
    <property type="evidence" value="ECO:0007669"/>
    <property type="project" value="InterPro"/>
</dbReference>
<dbReference type="Gene3D" id="1.10.520.10">
    <property type="match status" value="1"/>
</dbReference>
<reference evidence="2" key="2">
    <citation type="submission" date="2023-05" db="EMBL/GenBank/DDBJ databases">
        <authorList>
            <person name="Schelkunov M.I."/>
        </authorList>
    </citation>
    <scope>NUCLEOTIDE SEQUENCE</scope>
    <source>
        <strain evidence="2">Hsosn_3</strain>
        <tissue evidence="2">Leaf</tissue>
    </source>
</reference>
<accession>A0AAD8HU91</accession>
<evidence type="ECO:0000313" key="3">
    <source>
        <dbReference type="Proteomes" id="UP001237642"/>
    </source>
</evidence>
<dbReference type="GO" id="GO:0020037">
    <property type="term" value="F:heme binding"/>
    <property type="evidence" value="ECO:0007669"/>
    <property type="project" value="InterPro"/>
</dbReference>
<keyword evidence="3" id="KW-1185">Reference proteome</keyword>
<dbReference type="SUPFAM" id="SSF48113">
    <property type="entry name" value="Heme-dependent peroxidases"/>
    <property type="match status" value="1"/>
</dbReference>
<gene>
    <name evidence="2" type="ORF">POM88_029062</name>
</gene>
<reference evidence="2" key="1">
    <citation type="submission" date="2023-02" db="EMBL/GenBank/DDBJ databases">
        <title>Genome of toxic invasive species Heracleum sosnowskyi carries increased number of genes despite the absence of recent whole-genome duplications.</title>
        <authorList>
            <person name="Schelkunov M."/>
            <person name="Shtratnikova V."/>
            <person name="Makarenko M."/>
            <person name="Klepikova A."/>
            <person name="Omelchenko D."/>
            <person name="Novikova G."/>
            <person name="Obukhova E."/>
            <person name="Bogdanov V."/>
            <person name="Penin A."/>
            <person name="Logacheva M."/>
        </authorList>
    </citation>
    <scope>NUCLEOTIDE SEQUENCE</scope>
    <source>
        <strain evidence="2">Hsosn_3</strain>
        <tissue evidence="2">Leaf</tissue>
    </source>
</reference>
<dbReference type="InterPro" id="IPR010255">
    <property type="entry name" value="Haem_peroxidase_sf"/>
</dbReference>
<dbReference type="EMBL" id="JAUIZM010000007">
    <property type="protein sequence ID" value="KAK1372869.1"/>
    <property type="molecule type" value="Genomic_DNA"/>
</dbReference>
<dbReference type="Proteomes" id="UP001237642">
    <property type="component" value="Unassembled WGS sequence"/>
</dbReference>
<proteinExistence type="predicted"/>
<organism evidence="2 3">
    <name type="scientific">Heracleum sosnowskyi</name>
    <dbReference type="NCBI Taxonomy" id="360622"/>
    <lineage>
        <taxon>Eukaryota</taxon>
        <taxon>Viridiplantae</taxon>
        <taxon>Streptophyta</taxon>
        <taxon>Embryophyta</taxon>
        <taxon>Tracheophyta</taxon>
        <taxon>Spermatophyta</taxon>
        <taxon>Magnoliopsida</taxon>
        <taxon>eudicotyledons</taxon>
        <taxon>Gunneridae</taxon>
        <taxon>Pentapetalae</taxon>
        <taxon>asterids</taxon>
        <taxon>campanulids</taxon>
        <taxon>Apiales</taxon>
        <taxon>Apiaceae</taxon>
        <taxon>Apioideae</taxon>
        <taxon>apioid superclade</taxon>
        <taxon>Tordylieae</taxon>
        <taxon>Tordyliinae</taxon>
        <taxon>Heracleum</taxon>
    </lineage>
</organism>
<evidence type="ECO:0000313" key="2">
    <source>
        <dbReference type="EMBL" id="KAK1372869.1"/>
    </source>
</evidence>
<dbReference type="AlphaFoldDB" id="A0AAD8HU91"/>
<sequence length="144" mass="15736">MQGCDASILLDIGSSIISGKGSNPNLKSVRGFDDINQIKCKLERISIGIVMTIAAPASIKVDFEGNGSHARAVLMPHRVATELREKGISANYYHADMDANPREKESGRAGRDGLSSECLLYFWPDDAQRQAWAHVEAQQGTFLM</sequence>